<evidence type="ECO:0000313" key="6">
    <source>
        <dbReference type="Proteomes" id="UP000030746"/>
    </source>
</evidence>
<dbReference type="SUPFAM" id="SSF51230">
    <property type="entry name" value="Single hybrid motif"/>
    <property type="match status" value="1"/>
</dbReference>
<dbReference type="Proteomes" id="UP000030746">
    <property type="component" value="Unassembled WGS sequence"/>
</dbReference>
<feature type="region of interest" description="Disordered" evidence="4">
    <location>
        <begin position="188"/>
        <end position="212"/>
    </location>
</feature>
<proteinExistence type="inferred from homology"/>
<name>V3ZIE7_LOTGI</name>
<feature type="compositionally biased region" description="Basic and acidic residues" evidence="4">
    <location>
        <begin position="188"/>
        <end position="198"/>
    </location>
</feature>
<dbReference type="InterPro" id="IPR011053">
    <property type="entry name" value="Single_hybrid_motif"/>
</dbReference>
<dbReference type="PANTHER" id="PTHR13651:SF0">
    <property type="entry name" value="PROTEIN ABITRAM"/>
    <property type="match status" value="1"/>
</dbReference>
<protein>
    <recommendedName>
        <fullName evidence="2">Protein Abitram</fullName>
    </recommendedName>
    <alternativeName>
        <fullName evidence="3">Actin-binding transcription modulator</fullName>
    </alternativeName>
</protein>
<dbReference type="PANTHER" id="PTHR13651">
    <property type="entry name" value="PROTEIN ABITRAM"/>
    <property type="match status" value="1"/>
</dbReference>
<dbReference type="OrthoDB" id="48130at2759"/>
<dbReference type="InterPro" id="IPR033753">
    <property type="entry name" value="GCV_H/Fam206"/>
</dbReference>
<dbReference type="CTD" id="20235535"/>
<dbReference type="KEGG" id="lgi:LOTGIDRAFT_151243"/>
<feature type="region of interest" description="Disordered" evidence="4">
    <location>
        <begin position="1"/>
        <end position="22"/>
    </location>
</feature>
<dbReference type="Pfam" id="PF01597">
    <property type="entry name" value="GCV_H"/>
    <property type="match status" value="1"/>
</dbReference>
<dbReference type="InterPro" id="IPR039169">
    <property type="entry name" value="Abitram"/>
</dbReference>
<evidence type="ECO:0000256" key="4">
    <source>
        <dbReference type="SAM" id="MobiDB-lite"/>
    </source>
</evidence>
<evidence type="ECO:0000313" key="5">
    <source>
        <dbReference type="EMBL" id="ESO82090.1"/>
    </source>
</evidence>
<evidence type="ECO:0000256" key="2">
    <source>
        <dbReference type="ARBA" id="ARBA00019325"/>
    </source>
</evidence>
<accession>V3ZIE7</accession>
<dbReference type="GO" id="GO:0005634">
    <property type="term" value="C:nucleus"/>
    <property type="evidence" value="ECO:0007669"/>
    <property type="project" value="TreeGrafter"/>
</dbReference>
<reference evidence="5 6" key="1">
    <citation type="journal article" date="2013" name="Nature">
        <title>Insights into bilaterian evolution from three spiralian genomes.</title>
        <authorList>
            <person name="Simakov O."/>
            <person name="Marletaz F."/>
            <person name="Cho S.J."/>
            <person name="Edsinger-Gonzales E."/>
            <person name="Havlak P."/>
            <person name="Hellsten U."/>
            <person name="Kuo D.H."/>
            <person name="Larsson T."/>
            <person name="Lv J."/>
            <person name="Arendt D."/>
            <person name="Savage R."/>
            <person name="Osoegawa K."/>
            <person name="de Jong P."/>
            <person name="Grimwood J."/>
            <person name="Chapman J.A."/>
            <person name="Shapiro H."/>
            <person name="Aerts A."/>
            <person name="Otillar R.P."/>
            <person name="Terry A.Y."/>
            <person name="Boore J.L."/>
            <person name="Grigoriev I.V."/>
            <person name="Lindberg D.R."/>
            <person name="Seaver E.C."/>
            <person name="Weisblat D.A."/>
            <person name="Putnam N.H."/>
            <person name="Rokhsar D.S."/>
        </authorList>
    </citation>
    <scope>NUCLEOTIDE SEQUENCE [LARGE SCALE GENOMIC DNA]</scope>
</reference>
<dbReference type="EMBL" id="KB204047">
    <property type="protein sequence ID" value="ESO82090.1"/>
    <property type="molecule type" value="Genomic_DNA"/>
</dbReference>
<gene>
    <name evidence="5" type="ORF">LOTGIDRAFT_151243</name>
</gene>
<dbReference type="AlphaFoldDB" id="V3ZIE7"/>
<dbReference type="GeneID" id="20235535"/>
<dbReference type="OMA" id="GKACEDH"/>
<sequence>MEDADDFDNGIPGFEFDENDWPTTNDKPKPFVDRYFSRFYRTDLNGKTGEDQCVLCHSNKICLVTLAKSHPVIVQKKTVSSINFEAANGINRLDNKVSGKGKRGAQWVKANSILCKIKCTDETEYLIVSCVRGMLIEINENILDNSNLIAEKPEDAGFIAVIMIKRNEFDREMKQLLSQEKYQGIVKKRLEESEKQPEIQESGISKEMSQVS</sequence>
<dbReference type="RefSeq" id="XP_009067254.1">
    <property type="nucleotide sequence ID" value="XM_009069006.1"/>
</dbReference>
<dbReference type="HOGENOM" id="CLU_107323_1_0_1"/>
<comment type="similarity">
    <text evidence="1">Belongs to the ABITRAM family.</text>
</comment>
<dbReference type="Gene3D" id="2.40.50.100">
    <property type="match status" value="1"/>
</dbReference>
<organism evidence="5 6">
    <name type="scientific">Lottia gigantea</name>
    <name type="common">Giant owl limpet</name>
    <dbReference type="NCBI Taxonomy" id="225164"/>
    <lineage>
        <taxon>Eukaryota</taxon>
        <taxon>Metazoa</taxon>
        <taxon>Spiralia</taxon>
        <taxon>Lophotrochozoa</taxon>
        <taxon>Mollusca</taxon>
        <taxon>Gastropoda</taxon>
        <taxon>Patellogastropoda</taxon>
        <taxon>Lottioidea</taxon>
        <taxon>Lottiidae</taxon>
        <taxon>Lottia</taxon>
    </lineage>
</organism>
<evidence type="ECO:0000256" key="3">
    <source>
        <dbReference type="ARBA" id="ARBA00030463"/>
    </source>
</evidence>
<keyword evidence="6" id="KW-1185">Reference proteome</keyword>
<dbReference type="STRING" id="225164.V3ZIE7"/>
<evidence type="ECO:0000256" key="1">
    <source>
        <dbReference type="ARBA" id="ARBA00010764"/>
    </source>
</evidence>